<protein>
    <submittedName>
        <fullName evidence="6">TetR/AcrR family transcriptional regulator</fullName>
    </submittedName>
</protein>
<evidence type="ECO:0000256" key="1">
    <source>
        <dbReference type="ARBA" id="ARBA00023015"/>
    </source>
</evidence>
<name>A0ABN3VNH9_9PSEU</name>
<dbReference type="InterPro" id="IPR036271">
    <property type="entry name" value="Tet_transcr_reg_TetR-rel_C_sf"/>
</dbReference>
<evidence type="ECO:0000256" key="3">
    <source>
        <dbReference type="ARBA" id="ARBA00023163"/>
    </source>
</evidence>
<dbReference type="PANTHER" id="PTHR30055">
    <property type="entry name" value="HTH-TYPE TRANSCRIPTIONAL REGULATOR RUTR"/>
    <property type="match status" value="1"/>
</dbReference>
<feature type="DNA-binding region" description="H-T-H motif" evidence="4">
    <location>
        <begin position="40"/>
        <end position="59"/>
    </location>
</feature>
<dbReference type="PANTHER" id="PTHR30055:SF234">
    <property type="entry name" value="HTH-TYPE TRANSCRIPTIONAL REGULATOR BETI"/>
    <property type="match status" value="1"/>
</dbReference>
<gene>
    <name evidence="6" type="ORF">GCM10010470_65080</name>
</gene>
<dbReference type="Gene3D" id="1.10.357.10">
    <property type="entry name" value="Tetracycline Repressor, domain 2"/>
    <property type="match status" value="1"/>
</dbReference>
<accession>A0ABN3VNH9</accession>
<keyword evidence="2 4" id="KW-0238">DNA-binding</keyword>
<dbReference type="Pfam" id="PF00440">
    <property type="entry name" value="TetR_N"/>
    <property type="match status" value="1"/>
</dbReference>
<dbReference type="Pfam" id="PF21597">
    <property type="entry name" value="TetR_C_43"/>
    <property type="match status" value="1"/>
</dbReference>
<dbReference type="PROSITE" id="PS50977">
    <property type="entry name" value="HTH_TETR_2"/>
    <property type="match status" value="1"/>
</dbReference>
<proteinExistence type="predicted"/>
<dbReference type="InterPro" id="IPR049445">
    <property type="entry name" value="TetR_SbtR-like_C"/>
</dbReference>
<keyword evidence="1" id="KW-0805">Transcription regulation</keyword>
<dbReference type="PRINTS" id="PR00455">
    <property type="entry name" value="HTHTETR"/>
</dbReference>
<evidence type="ECO:0000256" key="4">
    <source>
        <dbReference type="PROSITE-ProRule" id="PRU00335"/>
    </source>
</evidence>
<feature type="domain" description="HTH tetR-type" evidence="5">
    <location>
        <begin position="18"/>
        <end position="77"/>
    </location>
</feature>
<evidence type="ECO:0000313" key="7">
    <source>
        <dbReference type="Proteomes" id="UP001500979"/>
    </source>
</evidence>
<evidence type="ECO:0000256" key="2">
    <source>
        <dbReference type="ARBA" id="ARBA00023125"/>
    </source>
</evidence>
<evidence type="ECO:0000313" key="6">
    <source>
        <dbReference type="EMBL" id="GAA2820790.1"/>
    </source>
</evidence>
<evidence type="ECO:0000259" key="5">
    <source>
        <dbReference type="PROSITE" id="PS50977"/>
    </source>
</evidence>
<comment type="caution">
    <text evidence="6">The sequence shown here is derived from an EMBL/GenBank/DDBJ whole genome shotgun (WGS) entry which is preliminary data.</text>
</comment>
<dbReference type="SUPFAM" id="SSF46689">
    <property type="entry name" value="Homeodomain-like"/>
    <property type="match status" value="1"/>
</dbReference>
<dbReference type="InterPro" id="IPR009057">
    <property type="entry name" value="Homeodomain-like_sf"/>
</dbReference>
<dbReference type="InterPro" id="IPR001647">
    <property type="entry name" value="HTH_TetR"/>
</dbReference>
<sequence>MERLLAAELGQRPRADAQRNVRRLVDAARKAVAEVGVDVTAHEIARRAGVGIGTFYRRLPSREALLGAVLADTLDEIVALADRALRNPDPWRGFRDFAEDYVGLRATSCGINDALGGQCPLEIDSSLTALRDRFRQLVERAQEAGAIRSDLVWQDVPFLLSSVIPADRTIGLRAGPEQWRRNLRIVLDGLDREPARSRD</sequence>
<dbReference type="Proteomes" id="UP001500979">
    <property type="component" value="Unassembled WGS sequence"/>
</dbReference>
<keyword evidence="7" id="KW-1185">Reference proteome</keyword>
<reference evidence="6 7" key="1">
    <citation type="journal article" date="2019" name="Int. J. Syst. Evol. Microbiol.">
        <title>The Global Catalogue of Microorganisms (GCM) 10K type strain sequencing project: providing services to taxonomists for standard genome sequencing and annotation.</title>
        <authorList>
            <consortium name="The Broad Institute Genomics Platform"/>
            <consortium name="The Broad Institute Genome Sequencing Center for Infectious Disease"/>
            <person name="Wu L."/>
            <person name="Ma J."/>
        </authorList>
    </citation>
    <scope>NUCLEOTIDE SEQUENCE [LARGE SCALE GENOMIC DNA]</scope>
    <source>
        <strain evidence="6 7">JCM 9383</strain>
    </source>
</reference>
<dbReference type="EMBL" id="BAAAUX010000043">
    <property type="protein sequence ID" value="GAA2820790.1"/>
    <property type="molecule type" value="Genomic_DNA"/>
</dbReference>
<keyword evidence="3" id="KW-0804">Transcription</keyword>
<dbReference type="SUPFAM" id="SSF48498">
    <property type="entry name" value="Tetracyclin repressor-like, C-terminal domain"/>
    <property type="match status" value="1"/>
</dbReference>
<dbReference type="InterPro" id="IPR050109">
    <property type="entry name" value="HTH-type_TetR-like_transc_reg"/>
</dbReference>
<organism evidence="6 7">
    <name type="scientific">Saccharopolyspora taberi</name>
    <dbReference type="NCBI Taxonomy" id="60895"/>
    <lineage>
        <taxon>Bacteria</taxon>
        <taxon>Bacillati</taxon>
        <taxon>Actinomycetota</taxon>
        <taxon>Actinomycetes</taxon>
        <taxon>Pseudonocardiales</taxon>
        <taxon>Pseudonocardiaceae</taxon>
        <taxon>Saccharopolyspora</taxon>
    </lineage>
</organism>